<keyword evidence="5 7" id="KW-0067">ATP-binding</keyword>
<dbReference type="PROSITE" id="PS51545">
    <property type="entry name" value="PIK_HELICAL"/>
    <property type="match status" value="1"/>
</dbReference>
<dbReference type="InterPro" id="IPR016024">
    <property type="entry name" value="ARM-type_fold"/>
</dbReference>
<dbReference type="InterPro" id="IPR008290">
    <property type="entry name" value="PI3K_Vps34"/>
</dbReference>
<dbReference type="Gene3D" id="3.30.1010.10">
    <property type="entry name" value="Phosphatidylinositol 3-kinase Catalytic Subunit, Chain A, domain 4"/>
    <property type="match status" value="1"/>
</dbReference>
<keyword evidence="3 7" id="KW-0547">Nucleotide-binding</keyword>
<comment type="caution">
    <text evidence="13">The sequence shown here is derived from an EMBL/GenBank/DDBJ whole genome shotgun (WGS) entry which is preliminary data.</text>
</comment>
<feature type="compositionally biased region" description="Gly residues" evidence="8">
    <location>
        <begin position="504"/>
        <end position="513"/>
    </location>
</feature>
<evidence type="ECO:0000313" key="15">
    <source>
        <dbReference type="Proteomes" id="UP000836402"/>
    </source>
</evidence>
<evidence type="ECO:0000256" key="1">
    <source>
        <dbReference type="ARBA" id="ARBA00006209"/>
    </source>
</evidence>
<keyword evidence="2 7" id="KW-0808">Transferase</keyword>
<feature type="domain" description="PI3K/PI4K catalytic" evidence="9">
    <location>
        <begin position="731"/>
        <end position="1008"/>
    </location>
</feature>
<dbReference type="EMBL" id="LWDD02000333">
    <property type="protein sequence ID" value="KAE8261682.1"/>
    <property type="molecule type" value="Genomic_DNA"/>
</dbReference>
<sequence>MDRDPYEFVRLSDVSLDLAVRVSSLQGRLPRLNRVQLLLDDPDAKHWGTHQTADKDGTFPDLFVECQLWADNKPLSIPFRTSHKVLNASLQWKEWITLPIRLCDLPQNAQLTFTVHDSAPEGNTHIIGGTTFRLFGKKGTLKKAQQRLYLWPGVAADPFTESTTPSKVAGMSDEMGRLEKLVKKQERGDLPRVDWLDKLAFRHIERIHSAEAAASNALFLYIDLPRFDLPIVFCEQEALPPVLPSLHHPAQGPGSTPASAAAAAAYNNSYGTTTSTTTTTTAAAVAAAHQAQGTLSSNAAGGSGAGAGAGGTGTGLNAAAQGLNAKASTIDASLFTIADPEIARENPVEAKHRRLVRSHRTGPLDRELKPNATVRDELNAILAYPPTRVLLPEEMDRIWSFRFYLTRDPKGLTKFLKSVVWSDAGEAKQATEVLLPMWSEPALDDGLELLGPTFRDSRVRSYAVKLLERADDEELMLYLLQLVQALKFDNLASLSSSASAAGRSGSGANGAGRSGTLRANALPSGSGGNSTSILPTSSDSITSPSASLDAGHTPISAATTSTEPLGLTDFLISRASKNVELGNNFFWYLRVECEDKILGKLFRRIKARFVEKLKQTEKGNAMLSSLKRQETLVTILTQRARELRLSKDQRPKKIEKLRAFLSDGTNSGLSDVFDPPLILPLDPSIKVTGIVADKSSVFKSNLFPLLLQFEQAPAAGEVGGGSDGQAAELEDAALRIASGGGSGAGDSKTTTASTAVASTSTPKTYGVIMKNGDDFRQDQLVIQLFTLMDKLLRNENLDLKMTPYRVLATGTLDGIAQYVPSLTIAAIMAQYGGSLLNYLRHHHPDESSVGTFGVKPAVLDTFVRSCAGYCVVTYLLGVGDRHLDNLLLAPDGHFFHVDFGYILNRDPKPFPPPVKVCKEMVDGMGGTSSAHYARFKSLCHTAFSSLRKSANLILNLVALMVDANVPDIKIEPDKAVLKVQEKFRLDLTEDEAIKYFEGLLNDTSYLAAMFDRLHDVAQYFRQ</sequence>
<feature type="domain" description="C2 PI3K-type" evidence="11">
    <location>
        <begin position="29"/>
        <end position="191"/>
    </location>
</feature>
<dbReference type="GO" id="GO:0048015">
    <property type="term" value="P:phosphatidylinositol-mediated signaling"/>
    <property type="evidence" value="ECO:0007669"/>
    <property type="project" value="TreeGrafter"/>
</dbReference>
<dbReference type="EMBL" id="CAJHJG010006802">
    <property type="protein sequence ID" value="CAD6959611.1"/>
    <property type="molecule type" value="Genomic_DNA"/>
</dbReference>
<evidence type="ECO:0000259" key="10">
    <source>
        <dbReference type="PROSITE" id="PS51545"/>
    </source>
</evidence>
<evidence type="ECO:0000256" key="5">
    <source>
        <dbReference type="ARBA" id="ARBA00022840"/>
    </source>
</evidence>
<dbReference type="InterPro" id="IPR035892">
    <property type="entry name" value="C2_domain_sf"/>
</dbReference>
<dbReference type="InterPro" id="IPR018936">
    <property type="entry name" value="PI3/4_kinase_CS"/>
</dbReference>
<dbReference type="GO" id="GO:0005777">
    <property type="term" value="C:peroxisome"/>
    <property type="evidence" value="ECO:0007669"/>
    <property type="project" value="TreeGrafter"/>
</dbReference>
<evidence type="ECO:0000256" key="2">
    <source>
        <dbReference type="ARBA" id="ARBA00022679"/>
    </source>
</evidence>
<keyword evidence="4 7" id="KW-0418">Kinase</keyword>
<dbReference type="Gene3D" id="1.10.1070.11">
    <property type="entry name" value="Phosphatidylinositol 3-/4-kinase, catalytic domain"/>
    <property type="match status" value="1"/>
</dbReference>
<dbReference type="GO" id="GO:0000045">
    <property type="term" value="P:autophagosome assembly"/>
    <property type="evidence" value="ECO:0007669"/>
    <property type="project" value="TreeGrafter"/>
</dbReference>
<accession>A0A177V6Q7</accession>
<dbReference type="SMART" id="SM00145">
    <property type="entry name" value="PI3Ka"/>
    <property type="match status" value="1"/>
</dbReference>
<dbReference type="Pfam" id="PF00454">
    <property type="entry name" value="PI3_PI4_kinase"/>
    <property type="match status" value="1"/>
</dbReference>
<dbReference type="InterPro" id="IPR001263">
    <property type="entry name" value="PI3K_accessory_dom"/>
</dbReference>
<dbReference type="GO" id="GO:0034271">
    <property type="term" value="C:phosphatidylinositol 3-kinase complex, class III, type I"/>
    <property type="evidence" value="ECO:0007669"/>
    <property type="project" value="TreeGrafter"/>
</dbReference>
<dbReference type="InterPro" id="IPR042236">
    <property type="entry name" value="PI3K_accessory_sf"/>
</dbReference>
<dbReference type="Proteomes" id="UP000836402">
    <property type="component" value="Unassembled WGS sequence"/>
</dbReference>
<dbReference type="AlphaFoldDB" id="A0A177V6Q7"/>
<gene>
    <name evidence="13" type="ORF">A4X03_0g3050</name>
    <name evidence="12" type="ORF">JKIAZH3_G929</name>
</gene>
<evidence type="ECO:0000256" key="8">
    <source>
        <dbReference type="SAM" id="MobiDB-lite"/>
    </source>
</evidence>
<evidence type="ECO:0000256" key="6">
    <source>
        <dbReference type="ARBA" id="ARBA00023985"/>
    </source>
</evidence>
<dbReference type="GO" id="GO:0000407">
    <property type="term" value="C:phagophore assembly site"/>
    <property type="evidence" value="ECO:0007669"/>
    <property type="project" value="TreeGrafter"/>
</dbReference>
<comment type="similarity">
    <text evidence="1">Belongs to the PI3/PI4-kinase family. Type III PI4K subfamily.</text>
</comment>
<feature type="domain" description="PIK helical" evidence="10">
    <location>
        <begin position="365"/>
        <end position="612"/>
    </location>
</feature>
<feature type="compositionally biased region" description="Low complexity" evidence="8">
    <location>
        <begin position="530"/>
        <end position="549"/>
    </location>
</feature>
<evidence type="ECO:0000256" key="7">
    <source>
        <dbReference type="PIRNR" id="PIRNR000587"/>
    </source>
</evidence>
<dbReference type="Pfam" id="PF00613">
    <property type="entry name" value="PI3Ka"/>
    <property type="match status" value="1"/>
</dbReference>
<evidence type="ECO:0000313" key="12">
    <source>
        <dbReference type="EMBL" id="CAD6959611.1"/>
    </source>
</evidence>
<dbReference type="GO" id="GO:0034272">
    <property type="term" value="C:phosphatidylinositol 3-kinase complex, class III, type II"/>
    <property type="evidence" value="ECO:0007669"/>
    <property type="project" value="TreeGrafter"/>
</dbReference>
<dbReference type="PROSITE" id="PS51547">
    <property type="entry name" value="C2_PI3K"/>
    <property type="match status" value="1"/>
</dbReference>
<dbReference type="InterPro" id="IPR002420">
    <property type="entry name" value="PI3K-type_C2_dom"/>
</dbReference>
<dbReference type="PROSITE" id="PS00916">
    <property type="entry name" value="PI3_4_KINASE_2"/>
    <property type="match status" value="1"/>
</dbReference>
<organism evidence="13 14">
    <name type="scientific">Tilletia caries</name>
    <name type="common">wheat bunt fungus</name>
    <dbReference type="NCBI Taxonomy" id="13290"/>
    <lineage>
        <taxon>Eukaryota</taxon>
        <taxon>Fungi</taxon>
        <taxon>Dikarya</taxon>
        <taxon>Basidiomycota</taxon>
        <taxon>Ustilaginomycotina</taxon>
        <taxon>Exobasidiomycetes</taxon>
        <taxon>Tilletiales</taxon>
        <taxon>Tilletiaceae</taxon>
        <taxon>Tilletia</taxon>
    </lineage>
</organism>
<dbReference type="SUPFAM" id="SSF49562">
    <property type="entry name" value="C2 domain (Calcium/lipid-binding domain, CaLB)"/>
    <property type="match status" value="1"/>
</dbReference>
<dbReference type="Proteomes" id="UP000077671">
    <property type="component" value="Unassembled WGS sequence"/>
</dbReference>
<dbReference type="GO" id="GO:0016303">
    <property type="term" value="F:1-phosphatidylinositol-3-kinase activity"/>
    <property type="evidence" value="ECO:0007669"/>
    <property type="project" value="UniProtKB-UniRule"/>
</dbReference>
<name>A0A177V6Q7_9BASI</name>
<dbReference type="GO" id="GO:0005524">
    <property type="term" value="F:ATP binding"/>
    <property type="evidence" value="ECO:0007669"/>
    <property type="project" value="UniProtKB-UniRule"/>
</dbReference>
<reference evidence="12" key="3">
    <citation type="submission" date="2020-10" db="EMBL/GenBank/DDBJ databases">
        <authorList>
            <person name="Sedaghatjoo S."/>
        </authorList>
    </citation>
    <scope>NUCLEOTIDE SEQUENCE</scope>
    <source>
        <strain evidence="12">AZH3</strain>
    </source>
</reference>
<dbReference type="InterPro" id="IPR000403">
    <property type="entry name" value="PI3/4_kinase_cat_dom"/>
</dbReference>
<dbReference type="GO" id="GO:0006897">
    <property type="term" value="P:endocytosis"/>
    <property type="evidence" value="ECO:0007669"/>
    <property type="project" value="TreeGrafter"/>
</dbReference>
<dbReference type="FunFam" id="1.10.1070.11:FF:000002">
    <property type="entry name" value="Phosphatidylinositol 3-kinase catalytic subunit type 3"/>
    <property type="match status" value="1"/>
</dbReference>
<evidence type="ECO:0000259" key="11">
    <source>
        <dbReference type="PROSITE" id="PS51547"/>
    </source>
</evidence>
<dbReference type="Gene3D" id="2.60.40.150">
    <property type="entry name" value="C2 domain"/>
    <property type="match status" value="1"/>
</dbReference>
<dbReference type="PIRSF" id="PIRSF000587">
    <property type="entry name" value="PI3K_Vps34"/>
    <property type="match status" value="1"/>
</dbReference>
<dbReference type="EC" id="2.7.1.137" evidence="7"/>
<dbReference type="InterPro" id="IPR015433">
    <property type="entry name" value="PI3/4_kinase"/>
</dbReference>
<keyword evidence="15" id="KW-1185">Reference proteome</keyword>
<protein>
    <recommendedName>
        <fullName evidence="7">Phosphatidylinositol 3-kinase VPS34</fullName>
        <ecNumber evidence="7">2.7.1.137</ecNumber>
    </recommendedName>
</protein>
<dbReference type="InterPro" id="IPR057756">
    <property type="entry name" value="PI3-kinase_type3/VPS34_cat"/>
</dbReference>
<dbReference type="GO" id="GO:0005768">
    <property type="term" value="C:endosome"/>
    <property type="evidence" value="ECO:0007669"/>
    <property type="project" value="TreeGrafter"/>
</dbReference>
<dbReference type="SUPFAM" id="SSF48371">
    <property type="entry name" value="ARM repeat"/>
    <property type="match status" value="1"/>
</dbReference>
<reference evidence="13" key="1">
    <citation type="submission" date="2016-04" db="EMBL/GenBank/DDBJ databases">
        <authorList>
            <person name="Nguyen H.D."/>
            <person name="Kesanakurti P."/>
            <person name="Cullis J."/>
            <person name="Levesque C.A."/>
            <person name="Hambleton S."/>
        </authorList>
    </citation>
    <scope>NUCLEOTIDE SEQUENCE</scope>
    <source>
        <strain evidence="13">DAOMC 238032</strain>
    </source>
</reference>
<dbReference type="Pfam" id="PF00792">
    <property type="entry name" value="PI3K_C2"/>
    <property type="match status" value="1"/>
</dbReference>
<dbReference type="CDD" id="cd08397">
    <property type="entry name" value="C2_PI3K_class_III"/>
    <property type="match status" value="1"/>
</dbReference>
<dbReference type="SMART" id="SM00146">
    <property type="entry name" value="PI3Kc"/>
    <property type="match status" value="1"/>
</dbReference>
<dbReference type="InterPro" id="IPR011009">
    <property type="entry name" value="Kinase-like_dom_sf"/>
</dbReference>
<proteinExistence type="inferred from homology"/>
<evidence type="ECO:0000313" key="14">
    <source>
        <dbReference type="Proteomes" id="UP000077671"/>
    </source>
</evidence>
<comment type="catalytic activity">
    <reaction evidence="6">
        <text>a 1,2-diacyl-sn-glycero-3-phospho-(1D-myo-inositol) + ATP = a 1,2-diacyl-sn-glycero-3-phospho-(1D-myo-inositol-3-phosphate) + ADP + H(+)</text>
        <dbReference type="Rhea" id="RHEA:12709"/>
        <dbReference type="ChEBI" id="CHEBI:15378"/>
        <dbReference type="ChEBI" id="CHEBI:30616"/>
        <dbReference type="ChEBI" id="CHEBI:57880"/>
        <dbReference type="ChEBI" id="CHEBI:58088"/>
        <dbReference type="ChEBI" id="CHEBI:456216"/>
        <dbReference type="EC" id="2.7.1.137"/>
    </reaction>
    <physiologicalReaction direction="left-to-right" evidence="6">
        <dbReference type="Rhea" id="RHEA:12710"/>
    </physiologicalReaction>
</comment>
<dbReference type="Gene3D" id="1.25.40.70">
    <property type="entry name" value="Phosphatidylinositol 3-kinase, accessory domain (PIK)"/>
    <property type="match status" value="1"/>
</dbReference>
<dbReference type="PROSITE" id="PS50290">
    <property type="entry name" value="PI3_4_KINASE_3"/>
    <property type="match status" value="1"/>
</dbReference>
<evidence type="ECO:0000313" key="13">
    <source>
        <dbReference type="EMBL" id="KAE8261682.1"/>
    </source>
</evidence>
<dbReference type="SMART" id="SM00142">
    <property type="entry name" value="PI3K_C2"/>
    <property type="match status" value="1"/>
</dbReference>
<dbReference type="CDD" id="cd00870">
    <property type="entry name" value="PI3Ka_III"/>
    <property type="match status" value="1"/>
</dbReference>
<dbReference type="PANTHER" id="PTHR10048">
    <property type="entry name" value="PHOSPHATIDYLINOSITOL KINASE"/>
    <property type="match status" value="1"/>
</dbReference>
<evidence type="ECO:0000256" key="3">
    <source>
        <dbReference type="ARBA" id="ARBA00022741"/>
    </source>
</evidence>
<evidence type="ECO:0000256" key="4">
    <source>
        <dbReference type="ARBA" id="ARBA00022777"/>
    </source>
</evidence>
<dbReference type="SUPFAM" id="SSF56112">
    <property type="entry name" value="Protein kinase-like (PK-like)"/>
    <property type="match status" value="1"/>
</dbReference>
<feature type="region of interest" description="Disordered" evidence="8">
    <location>
        <begin position="497"/>
        <end position="558"/>
    </location>
</feature>
<dbReference type="CDD" id="cd00896">
    <property type="entry name" value="PI3Kc_III"/>
    <property type="match status" value="1"/>
</dbReference>
<dbReference type="PANTHER" id="PTHR10048:SF7">
    <property type="entry name" value="PHOSPHATIDYLINOSITOL 3-KINASE CATALYTIC SUBUNIT TYPE 3"/>
    <property type="match status" value="1"/>
</dbReference>
<dbReference type="InterPro" id="IPR036940">
    <property type="entry name" value="PI3/4_kinase_cat_sf"/>
</dbReference>
<reference evidence="13" key="2">
    <citation type="journal article" date="2019" name="IMA Fungus">
        <title>Genome sequencing and comparison of five Tilletia species to identify candidate genes for the detection of regulated species infecting wheat.</title>
        <authorList>
            <person name="Nguyen H.D.T."/>
            <person name="Sultana T."/>
            <person name="Kesanakurti P."/>
            <person name="Hambleton S."/>
        </authorList>
    </citation>
    <scope>NUCLEOTIDE SEQUENCE</scope>
    <source>
        <strain evidence="13">DAOMC 238032</strain>
    </source>
</reference>
<evidence type="ECO:0000259" key="9">
    <source>
        <dbReference type="PROSITE" id="PS50290"/>
    </source>
</evidence>